<evidence type="ECO:0000256" key="5">
    <source>
        <dbReference type="ARBA" id="ARBA00023163"/>
    </source>
</evidence>
<dbReference type="Pfam" id="PF00126">
    <property type="entry name" value="HTH_1"/>
    <property type="match status" value="1"/>
</dbReference>
<dbReference type="InterPro" id="IPR000847">
    <property type="entry name" value="LysR_HTH_N"/>
</dbReference>
<dbReference type="PANTHER" id="PTHR30293:SF0">
    <property type="entry name" value="NITROGEN ASSIMILATION REGULATORY PROTEIN NAC"/>
    <property type="match status" value="1"/>
</dbReference>
<keyword evidence="3" id="KW-0238">DNA-binding</keyword>
<dbReference type="Proteomes" id="UP000194137">
    <property type="component" value="Chromosome"/>
</dbReference>
<sequence length="310" mass="34205">MDLRQLRSLVHISDCGSLSRAAEIMRTSQPALSLQIKHLETELGVELLHRHARGVTLTDLGRLFCDHVRTILKDIERAKEIVSSQAKSPIGKVSVGLPTSACRGMSAQLIATVAKRYPNISLHIIEAMTGTLDEWVQLGRLDVALLYDHKPFPNVAWTEMMVEDLMLIADSKNPILKRASVRFSELENLPIALPGNPHVLRNVIDRIAVREGITPNIVIDSDSLTAISQLVRSGHMTIMPHFAFIDEIARGEMNAVPIVDPTPSWRLSVVVSQRTINARSSEVVATALAEVIQSMVESGAWRARLRAQGT</sequence>
<dbReference type="PRINTS" id="PR00039">
    <property type="entry name" value="HTHLYSR"/>
</dbReference>
<evidence type="ECO:0000313" key="7">
    <source>
        <dbReference type="EMBL" id="ARQ00122.1"/>
    </source>
</evidence>
<evidence type="ECO:0000256" key="2">
    <source>
        <dbReference type="ARBA" id="ARBA00023015"/>
    </source>
</evidence>
<evidence type="ECO:0000256" key="3">
    <source>
        <dbReference type="ARBA" id="ARBA00023125"/>
    </source>
</evidence>
<protein>
    <submittedName>
        <fullName evidence="7">LysR family transcriptional regulator</fullName>
    </submittedName>
</protein>
<organism evidence="7 8">
    <name type="scientific">Pseudorhodoplanes sinuspersici</name>
    <dbReference type="NCBI Taxonomy" id="1235591"/>
    <lineage>
        <taxon>Bacteria</taxon>
        <taxon>Pseudomonadati</taxon>
        <taxon>Pseudomonadota</taxon>
        <taxon>Alphaproteobacteria</taxon>
        <taxon>Hyphomicrobiales</taxon>
        <taxon>Pseudorhodoplanes</taxon>
    </lineage>
</organism>
<feature type="domain" description="HTH lysR-type" evidence="6">
    <location>
        <begin position="1"/>
        <end position="58"/>
    </location>
</feature>
<dbReference type="RefSeq" id="WP_086088519.1">
    <property type="nucleotide sequence ID" value="NZ_CP021112.1"/>
</dbReference>
<dbReference type="OrthoDB" id="8479357at2"/>
<dbReference type="SUPFAM" id="SSF46785">
    <property type="entry name" value="Winged helix' DNA-binding domain"/>
    <property type="match status" value="1"/>
</dbReference>
<dbReference type="InterPro" id="IPR036388">
    <property type="entry name" value="WH-like_DNA-bd_sf"/>
</dbReference>
<dbReference type="STRING" id="1235591.CAK95_14300"/>
<evidence type="ECO:0000259" key="6">
    <source>
        <dbReference type="PROSITE" id="PS50931"/>
    </source>
</evidence>
<keyword evidence="5" id="KW-0804">Transcription</keyword>
<keyword evidence="4" id="KW-0010">Activator</keyword>
<accession>A0A1W6ZRZ1</accession>
<dbReference type="SUPFAM" id="SSF53850">
    <property type="entry name" value="Periplasmic binding protein-like II"/>
    <property type="match status" value="1"/>
</dbReference>
<dbReference type="AlphaFoldDB" id="A0A1W6ZRZ1"/>
<evidence type="ECO:0000256" key="1">
    <source>
        <dbReference type="ARBA" id="ARBA00009437"/>
    </source>
</evidence>
<dbReference type="GO" id="GO:2000142">
    <property type="term" value="P:regulation of DNA-templated transcription initiation"/>
    <property type="evidence" value="ECO:0007669"/>
    <property type="project" value="TreeGrafter"/>
</dbReference>
<gene>
    <name evidence="7" type="ORF">CAK95_14300</name>
</gene>
<keyword evidence="8" id="KW-1185">Reference proteome</keyword>
<comment type="similarity">
    <text evidence="1">Belongs to the LysR transcriptional regulatory family.</text>
</comment>
<dbReference type="KEGG" id="psin:CAK95_14300"/>
<dbReference type="GO" id="GO:0003700">
    <property type="term" value="F:DNA-binding transcription factor activity"/>
    <property type="evidence" value="ECO:0007669"/>
    <property type="project" value="InterPro"/>
</dbReference>
<dbReference type="FunFam" id="1.10.10.10:FF:000001">
    <property type="entry name" value="LysR family transcriptional regulator"/>
    <property type="match status" value="1"/>
</dbReference>
<evidence type="ECO:0000256" key="4">
    <source>
        <dbReference type="ARBA" id="ARBA00023159"/>
    </source>
</evidence>
<proteinExistence type="inferred from homology"/>
<dbReference type="Pfam" id="PF03466">
    <property type="entry name" value="LysR_substrate"/>
    <property type="match status" value="1"/>
</dbReference>
<dbReference type="Gene3D" id="3.40.190.290">
    <property type="match status" value="1"/>
</dbReference>
<name>A0A1W6ZRZ1_9HYPH</name>
<reference evidence="7 8" key="1">
    <citation type="submission" date="2017-05" db="EMBL/GenBank/DDBJ databases">
        <title>Full genome sequence of Pseudorhodoplanes sinuspersici.</title>
        <authorList>
            <person name="Dastgheib S.M.M."/>
            <person name="Shavandi M."/>
            <person name="Tirandaz H."/>
        </authorList>
    </citation>
    <scope>NUCLEOTIDE SEQUENCE [LARGE SCALE GENOMIC DNA]</scope>
    <source>
        <strain evidence="7 8">RIPI110</strain>
    </source>
</reference>
<evidence type="ECO:0000313" key="8">
    <source>
        <dbReference type="Proteomes" id="UP000194137"/>
    </source>
</evidence>
<dbReference type="PANTHER" id="PTHR30293">
    <property type="entry name" value="TRANSCRIPTIONAL REGULATORY PROTEIN NAC-RELATED"/>
    <property type="match status" value="1"/>
</dbReference>
<dbReference type="InterPro" id="IPR036390">
    <property type="entry name" value="WH_DNA-bd_sf"/>
</dbReference>
<dbReference type="EMBL" id="CP021112">
    <property type="protein sequence ID" value="ARQ00122.1"/>
    <property type="molecule type" value="Genomic_DNA"/>
</dbReference>
<dbReference type="InterPro" id="IPR005119">
    <property type="entry name" value="LysR_subst-bd"/>
</dbReference>
<dbReference type="Gene3D" id="1.10.10.10">
    <property type="entry name" value="Winged helix-like DNA-binding domain superfamily/Winged helix DNA-binding domain"/>
    <property type="match status" value="1"/>
</dbReference>
<dbReference type="GO" id="GO:0003677">
    <property type="term" value="F:DNA binding"/>
    <property type="evidence" value="ECO:0007669"/>
    <property type="project" value="UniProtKB-KW"/>
</dbReference>
<dbReference type="PROSITE" id="PS50931">
    <property type="entry name" value="HTH_LYSR"/>
    <property type="match status" value="1"/>
</dbReference>
<keyword evidence="2" id="KW-0805">Transcription regulation</keyword>